<organism evidence="3 4">
    <name type="scientific">Aspergillus sclerotioniger CBS 115572</name>
    <dbReference type="NCBI Taxonomy" id="1450535"/>
    <lineage>
        <taxon>Eukaryota</taxon>
        <taxon>Fungi</taxon>
        <taxon>Dikarya</taxon>
        <taxon>Ascomycota</taxon>
        <taxon>Pezizomycotina</taxon>
        <taxon>Eurotiomycetes</taxon>
        <taxon>Eurotiomycetidae</taxon>
        <taxon>Eurotiales</taxon>
        <taxon>Aspergillaceae</taxon>
        <taxon>Aspergillus</taxon>
        <taxon>Aspergillus subgen. Circumdati</taxon>
    </lineage>
</organism>
<dbReference type="Proteomes" id="UP000246702">
    <property type="component" value="Unassembled WGS sequence"/>
</dbReference>
<comment type="caution">
    <text evidence="3">The sequence shown here is derived from an EMBL/GenBank/DDBJ whole genome shotgun (WGS) entry which is preliminary data.</text>
</comment>
<dbReference type="GO" id="GO:0016020">
    <property type="term" value="C:membrane"/>
    <property type="evidence" value="ECO:0007669"/>
    <property type="project" value="InterPro"/>
</dbReference>
<dbReference type="RefSeq" id="XP_025465364.1">
    <property type="nucleotide sequence ID" value="XM_025615830.1"/>
</dbReference>
<name>A0A317W626_9EURO</name>
<dbReference type="GO" id="GO:0046873">
    <property type="term" value="F:metal ion transmembrane transporter activity"/>
    <property type="evidence" value="ECO:0007669"/>
    <property type="project" value="InterPro"/>
</dbReference>
<dbReference type="STRING" id="1450535.A0A317W626"/>
<evidence type="ECO:0000256" key="1">
    <source>
        <dbReference type="SAM" id="MobiDB-lite"/>
    </source>
</evidence>
<feature type="region of interest" description="Disordered" evidence="1">
    <location>
        <begin position="22"/>
        <end position="58"/>
    </location>
</feature>
<sequence>METVSEGKKRLQFLNLPEKDDARFRSVVHAPRRDSSTTTTSDPATPRPSSQENFWRYTPSTERGAPYMSFGDRGTTASASPYGSLLRICRPMPTSRLHSGMLGIGPSKEPEALYVYWRALKFLDTAQLPTTGFGLRIKDAIFLEPSSVEFLDDRWPQITYSIDRRFDLTVKLWCHHDTVVQQVHVTAKAGYSHPPELELDLNMLHLTAMEDRPDLEEDQKRISVLMGCFKNGIAQELIWETEIESGVKPIPITYEFDETGSAEITVVFKLQMCSLRGDWTSYVTPWKDLDVDLVPSVSRNTGTHFDSDPELTRHFLRNLEHILSVCSIPLRPNPLEESPPSTPAFLDDEDPPITADATDEIENILLRSKERRSLAGLGPIALTCGDFGDHRVSVSGSFFAFMFMLEMHEKLSSVPEVRCRIHAVCQGHLEWVFKLGSTAAVSSNVSIDGERLKDIDKTDLPADSPANMPSHIIKATEYLKTFPDADDRAFVCVNLGRFAETWFRELAKKKNHLSPTWQHRNDSEIPVYRLSDQVWIWKALKSLEELLDEVRQTHNENPDPSWTVFLRVANNLPRQETRKSNSEPLLRFTAEELRRQNLRRFAIENDVIRKRMLSVTRTTRETRFLLHSRDTILYYGAEWGFFTGEEALWTQLIDVQIDHDDSSSNESQWDNPLRYGLAIEMARRGHQLDRSFSPSEMLSHAIQILLSSSSDNGLFPGQLDAFSKEPTLFHRERFRDFYFHVGFEIPYILLRTFCGLVRFDSLADEAEYGDTGKVERHPSVVQPQRSSATLRKATPYQSIKRKRSPNSHDVLLQRTGTSQGDGTTIAVQRILKRQNPYGRPDDWSNIVEVPEEWLYKYPDFFESQPVLFDDTMWEIYKKAPPTMEKIMDTAGFSRPGRNVPTFAGRCHITVDDIRKGRKQRKWSADEKSHCCDFDDLDVFWHYFQIQRFCLHMLSYIPELERVQMAQFFERHANIQASYLSDNTDPALNSWVTEVHFRFFHFCGSGEISAIPYKDGSMSPVRQLRAEACRTLGSDTYLVDAVISFRVVGDFFDRYWTCHALHSFADEQYHPLVNYRRSQKTHWQQRKVLEIILFNRILDTVRRHRKPRELRETFQLLVLLKNNIARLQGLIDQWQRRESSHGRGRPRWTRNDEQKYRQAIKQKMIQCEDHVRAIKAMAARIEFLIVRVTNAQDAIRSKKSLQEAGNITLFTYVTVFFLPVDLAVSIFSMNGMPPQIAVKHAVVVAVIAVLVTLGVLWCVLNRIFPTILRQMVGYIKGKRKLQQSGDADDSRASRRRKKVLGLRVLNSQTAGSQDHNQSTRLIEDLERQTGLARL</sequence>
<dbReference type="Gene3D" id="1.20.58.340">
    <property type="entry name" value="Magnesium transport protein CorA, transmembrane region"/>
    <property type="match status" value="1"/>
</dbReference>
<dbReference type="InterPro" id="IPR002523">
    <property type="entry name" value="MgTranspt_CorA/ZnTranspt_ZntB"/>
</dbReference>
<keyword evidence="2" id="KW-0472">Membrane</keyword>
<reference evidence="3 4" key="1">
    <citation type="submission" date="2016-12" db="EMBL/GenBank/DDBJ databases">
        <title>The genomes of Aspergillus section Nigri reveals drivers in fungal speciation.</title>
        <authorList>
            <consortium name="DOE Joint Genome Institute"/>
            <person name="Vesth T.C."/>
            <person name="Nybo J."/>
            <person name="Theobald S."/>
            <person name="Brandl J."/>
            <person name="Frisvad J.C."/>
            <person name="Nielsen K.F."/>
            <person name="Lyhne E.K."/>
            <person name="Kogle M.E."/>
            <person name="Kuo A."/>
            <person name="Riley R."/>
            <person name="Clum A."/>
            <person name="Nolan M."/>
            <person name="Lipzen A."/>
            <person name="Salamov A."/>
            <person name="Henrissat B."/>
            <person name="Wiebenga A."/>
            <person name="De Vries R.P."/>
            <person name="Grigoriev I.V."/>
            <person name="Mortensen U.H."/>
            <person name="Andersen M.R."/>
            <person name="Baker S.E."/>
        </authorList>
    </citation>
    <scope>NUCLEOTIDE SEQUENCE [LARGE SCALE GENOMIC DNA]</scope>
    <source>
        <strain evidence="3 4">CBS 115572</strain>
    </source>
</reference>
<keyword evidence="4" id="KW-1185">Reference proteome</keyword>
<accession>A0A317W626</accession>
<evidence type="ECO:0000256" key="2">
    <source>
        <dbReference type="SAM" id="Phobius"/>
    </source>
</evidence>
<gene>
    <name evidence="3" type="ORF">BO94DRAFT_587506</name>
</gene>
<evidence type="ECO:0000313" key="3">
    <source>
        <dbReference type="EMBL" id="PWY80762.1"/>
    </source>
</evidence>
<feature type="transmembrane region" description="Helical" evidence="2">
    <location>
        <begin position="1240"/>
        <end position="1263"/>
    </location>
</feature>
<evidence type="ECO:0000313" key="4">
    <source>
        <dbReference type="Proteomes" id="UP000246702"/>
    </source>
</evidence>
<keyword evidence="2" id="KW-0812">Transmembrane</keyword>
<dbReference type="Pfam" id="PF01544">
    <property type="entry name" value="CorA"/>
    <property type="match status" value="1"/>
</dbReference>
<dbReference type="GeneID" id="37117973"/>
<feature type="transmembrane region" description="Helical" evidence="2">
    <location>
        <begin position="1208"/>
        <end position="1228"/>
    </location>
</feature>
<dbReference type="OrthoDB" id="5361176at2759"/>
<keyword evidence="2" id="KW-1133">Transmembrane helix</keyword>
<feature type="compositionally biased region" description="Low complexity" evidence="1">
    <location>
        <begin position="36"/>
        <end position="50"/>
    </location>
</feature>
<proteinExistence type="predicted"/>
<dbReference type="EMBL" id="MSFK01000021">
    <property type="protein sequence ID" value="PWY80762.1"/>
    <property type="molecule type" value="Genomic_DNA"/>
</dbReference>
<protein>
    <submittedName>
        <fullName evidence="3">Uncharacterized protein</fullName>
    </submittedName>
</protein>